<dbReference type="KEGG" id="ptaw:DW352_04845"/>
<dbReference type="Pfam" id="PF13279">
    <property type="entry name" value="4HBT_2"/>
    <property type="match status" value="1"/>
</dbReference>
<evidence type="ECO:0000313" key="2">
    <source>
        <dbReference type="Proteomes" id="UP000254889"/>
    </source>
</evidence>
<reference evidence="1 2" key="1">
    <citation type="submission" date="2018-07" db="EMBL/GenBank/DDBJ databases">
        <authorList>
            <person name="Quirk P.G."/>
            <person name="Krulwich T.A."/>
        </authorList>
    </citation>
    <scope>NUCLEOTIDE SEQUENCE [LARGE SCALE GENOMIC DNA]</scope>
    <source>
        <strain evidence="1 2">CC-BB4</strain>
    </source>
</reference>
<dbReference type="Gene3D" id="3.10.129.10">
    <property type="entry name" value="Hotdog Thioesterase"/>
    <property type="match status" value="1"/>
</dbReference>
<dbReference type="OrthoDB" id="7204167at2"/>
<accession>A0A345ZSK6</accession>
<name>A0A345ZSK6_9HYPH</name>
<evidence type="ECO:0000313" key="1">
    <source>
        <dbReference type="EMBL" id="AXK79903.1"/>
    </source>
</evidence>
<dbReference type="EMBL" id="CP031417">
    <property type="protein sequence ID" value="AXK79903.1"/>
    <property type="molecule type" value="Genomic_DNA"/>
</dbReference>
<organism evidence="1 2">
    <name type="scientific">Pseudolabrys taiwanensis</name>
    <dbReference type="NCBI Taxonomy" id="331696"/>
    <lineage>
        <taxon>Bacteria</taxon>
        <taxon>Pseudomonadati</taxon>
        <taxon>Pseudomonadota</taxon>
        <taxon>Alphaproteobacteria</taxon>
        <taxon>Hyphomicrobiales</taxon>
        <taxon>Xanthobacteraceae</taxon>
        <taxon>Pseudolabrys</taxon>
    </lineage>
</organism>
<proteinExistence type="predicted"/>
<sequence length="146" mass="16122">MAKFRVKRLVRFGHCDPAGIAYFPAYIDMLVGVVEDFWIALGFPWTDQLGHRNIANPTAHLSCDFIRASRQGDVLTFTMTLERIGNSSLALGHNVTRGEEVVWTCKQVLVAMDTKSGTAMRWPDDIRAALKNFAEAPDVPGDPTGA</sequence>
<gene>
    <name evidence="1" type="ORF">DW352_04845</name>
</gene>
<dbReference type="RefSeq" id="WP_115689036.1">
    <property type="nucleotide sequence ID" value="NZ_CP031417.1"/>
</dbReference>
<dbReference type="SUPFAM" id="SSF54637">
    <property type="entry name" value="Thioesterase/thiol ester dehydrase-isomerase"/>
    <property type="match status" value="1"/>
</dbReference>
<dbReference type="CDD" id="cd00586">
    <property type="entry name" value="4HBT"/>
    <property type="match status" value="1"/>
</dbReference>
<dbReference type="InterPro" id="IPR029069">
    <property type="entry name" value="HotDog_dom_sf"/>
</dbReference>
<keyword evidence="2" id="KW-1185">Reference proteome</keyword>
<dbReference type="Proteomes" id="UP000254889">
    <property type="component" value="Chromosome"/>
</dbReference>
<protein>
    <submittedName>
        <fullName evidence="1">Acyl-CoA thioesterase</fullName>
    </submittedName>
</protein>
<dbReference type="AlphaFoldDB" id="A0A345ZSK6"/>